<evidence type="ECO:0000256" key="6">
    <source>
        <dbReference type="SAM" id="Phobius"/>
    </source>
</evidence>
<feature type="transmembrane region" description="Helical" evidence="6">
    <location>
        <begin position="274"/>
        <end position="299"/>
    </location>
</feature>
<comment type="subcellular location">
    <subcellularLocation>
        <location evidence="1">Membrane</location>
        <topology evidence="1">Multi-pass membrane protein</topology>
    </subcellularLocation>
</comment>
<keyword evidence="3 6" id="KW-0812">Transmembrane</keyword>
<keyword evidence="2" id="KW-0813">Transport</keyword>
<dbReference type="Pfam" id="PF07690">
    <property type="entry name" value="MFS_1"/>
    <property type="match status" value="1"/>
</dbReference>
<evidence type="ECO:0000256" key="5">
    <source>
        <dbReference type="ARBA" id="ARBA00023136"/>
    </source>
</evidence>
<feature type="transmembrane region" description="Helical" evidence="6">
    <location>
        <begin position="406"/>
        <end position="429"/>
    </location>
</feature>
<evidence type="ECO:0000256" key="4">
    <source>
        <dbReference type="ARBA" id="ARBA00022989"/>
    </source>
</evidence>
<organism evidence="8 9">
    <name type="scientific">Mixta gaviniae</name>
    <dbReference type="NCBI Taxonomy" id="665914"/>
    <lineage>
        <taxon>Bacteria</taxon>
        <taxon>Pseudomonadati</taxon>
        <taxon>Pseudomonadota</taxon>
        <taxon>Gammaproteobacteria</taxon>
        <taxon>Enterobacterales</taxon>
        <taxon>Erwiniaceae</taxon>
        <taxon>Mixta</taxon>
    </lineage>
</organism>
<sequence>MSSTDLNAAAPAAWQGSGRLILGIIAGVLTFWLFAQSVVNIVPAIQQEVAMPLASLNLAISLTGLFSGCFIVAAGGFADRFGRVKITQLGLLLSIIGCLCLIISQNALLFAVGRIIQGLSAACIMPATLSLIKAYYQDEARQRALSYWSIGSWGGSGLCSLAGGAIATYCGWKWVFILSIICAVAGMALIRGTPESKVPTTQKNRFDYPGLFTFVVMLLCLNWAITKGSAFGWLSGWVVIPGGVCLLAALLFFTGARRKKSASFIDFALFKQRAYSGATLSNFLLNAVAGTLIVASVYVQQGRGFSAFHAGMLTIGYLVAVLSMIRVGEKLLQRVGARRPMLWGTAITGLGVALMALTLLPDGLYLAAVFIGYILFGLGLGFYATPSTDTAISSAPEDKIGVASGIYKMASSLGGAFGIAISASVYAAMLPQGAAVAATTGLLVNVLFCAISFLAIALMVPRQAPKT</sequence>
<evidence type="ECO:0000256" key="1">
    <source>
        <dbReference type="ARBA" id="ARBA00004141"/>
    </source>
</evidence>
<feature type="transmembrane region" description="Helical" evidence="6">
    <location>
        <begin position="148"/>
        <end position="168"/>
    </location>
</feature>
<protein>
    <submittedName>
        <fullName evidence="8">MFS transporter</fullName>
    </submittedName>
</protein>
<dbReference type="InterPro" id="IPR011701">
    <property type="entry name" value="MFS"/>
</dbReference>
<reference evidence="8 9" key="1">
    <citation type="submission" date="2018-01" db="EMBL/GenBank/DDBJ databases">
        <title>Complete and assembled Genome of Pantoea gaviniae DSM22758T.</title>
        <authorList>
            <person name="Stevens M.J.A."/>
            <person name="Zurfluh K."/>
            <person name="Stephan R."/>
        </authorList>
    </citation>
    <scope>NUCLEOTIDE SEQUENCE [LARGE SCALE GENOMIC DNA]</scope>
    <source>
        <strain evidence="8 9">DSM 22758</strain>
    </source>
</reference>
<evidence type="ECO:0000259" key="7">
    <source>
        <dbReference type="PROSITE" id="PS50850"/>
    </source>
</evidence>
<dbReference type="EMBL" id="CP026377">
    <property type="protein sequence ID" value="AUX94704.1"/>
    <property type="molecule type" value="Genomic_DNA"/>
</dbReference>
<dbReference type="PANTHER" id="PTHR42718:SF9">
    <property type="entry name" value="MAJOR FACILITATOR SUPERFAMILY MULTIDRUG TRANSPORTER MFSC"/>
    <property type="match status" value="1"/>
</dbReference>
<dbReference type="PROSITE" id="PS50850">
    <property type="entry name" value="MFS"/>
    <property type="match status" value="1"/>
</dbReference>
<keyword evidence="9" id="KW-1185">Reference proteome</keyword>
<evidence type="ECO:0000256" key="3">
    <source>
        <dbReference type="ARBA" id="ARBA00022692"/>
    </source>
</evidence>
<dbReference type="KEGG" id="pgz:C2E15_17570"/>
<dbReference type="Gene3D" id="1.20.1720.10">
    <property type="entry name" value="Multidrug resistance protein D"/>
    <property type="match status" value="1"/>
</dbReference>
<feature type="transmembrane region" description="Helical" evidence="6">
    <location>
        <begin position="54"/>
        <end position="77"/>
    </location>
</feature>
<evidence type="ECO:0000313" key="9">
    <source>
        <dbReference type="Proteomes" id="UP000238365"/>
    </source>
</evidence>
<feature type="transmembrane region" description="Helical" evidence="6">
    <location>
        <begin position="435"/>
        <end position="460"/>
    </location>
</feature>
<feature type="transmembrane region" description="Helical" evidence="6">
    <location>
        <begin position="174"/>
        <end position="194"/>
    </location>
</feature>
<dbReference type="Proteomes" id="UP000238365">
    <property type="component" value="Chromosome"/>
</dbReference>
<dbReference type="RefSeq" id="WP_104958516.1">
    <property type="nucleotide sequence ID" value="NZ_CP026377.1"/>
</dbReference>
<name>A0A2L0IJN0_9GAMM</name>
<feature type="transmembrane region" description="Helical" evidence="6">
    <location>
        <begin position="206"/>
        <end position="225"/>
    </location>
</feature>
<dbReference type="GO" id="GO:0022857">
    <property type="term" value="F:transmembrane transporter activity"/>
    <property type="evidence" value="ECO:0007669"/>
    <property type="project" value="InterPro"/>
</dbReference>
<proteinExistence type="predicted"/>
<feature type="domain" description="Major facilitator superfamily (MFS) profile" evidence="7">
    <location>
        <begin position="20"/>
        <end position="464"/>
    </location>
</feature>
<dbReference type="InterPro" id="IPR020846">
    <property type="entry name" value="MFS_dom"/>
</dbReference>
<feature type="transmembrane region" description="Helical" evidence="6">
    <location>
        <begin position="305"/>
        <end position="328"/>
    </location>
</feature>
<feature type="transmembrane region" description="Helical" evidence="6">
    <location>
        <begin position="365"/>
        <end position="385"/>
    </location>
</feature>
<feature type="transmembrane region" description="Helical" evidence="6">
    <location>
        <begin position="89"/>
        <end position="109"/>
    </location>
</feature>
<dbReference type="AlphaFoldDB" id="A0A2L0IJN0"/>
<feature type="transmembrane region" description="Helical" evidence="6">
    <location>
        <begin position="231"/>
        <end position="253"/>
    </location>
</feature>
<keyword evidence="4 6" id="KW-1133">Transmembrane helix</keyword>
<dbReference type="GO" id="GO:0016020">
    <property type="term" value="C:membrane"/>
    <property type="evidence" value="ECO:0007669"/>
    <property type="project" value="UniProtKB-SubCell"/>
</dbReference>
<feature type="transmembrane region" description="Helical" evidence="6">
    <location>
        <begin position="340"/>
        <end position="359"/>
    </location>
</feature>
<keyword evidence="5 6" id="KW-0472">Membrane</keyword>
<evidence type="ECO:0000256" key="2">
    <source>
        <dbReference type="ARBA" id="ARBA00022448"/>
    </source>
</evidence>
<dbReference type="CDD" id="cd17321">
    <property type="entry name" value="MFS_MMR_MDR_like"/>
    <property type="match status" value="1"/>
</dbReference>
<dbReference type="Gene3D" id="1.20.1250.20">
    <property type="entry name" value="MFS general substrate transporter like domains"/>
    <property type="match status" value="1"/>
</dbReference>
<dbReference type="InterPro" id="IPR036259">
    <property type="entry name" value="MFS_trans_sf"/>
</dbReference>
<accession>A0A2L0IJN0</accession>
<feature type="transmembrane region" description="Helical" evidence="6">
    <location>
        <begin position="20"/>
        <end position="42"/>
    </location>
</feature>
<dbReference type="SUPFAM" id="SSF103473">
    <property type="entry name" value="MFS general substrate transporter"/>
    <property type="match status" value="1"/>
</dbReference>
<feature type="transmembrane region" description="Helical" evidence="6">
    <location>
        <begin position="115"/>
        <end position="136"/>
    </location>
</feature>
<evidence type="ECO:0000313" key="8">
    <source>
        <dbReference type="EMBL" id="AUX94704.1"/>
    </source>
</evidence>
<gene>
    <name evidence="8" type="ORF">C2E15_17570</name>
</gene>
<dbReference type="PANTHER" id="PTHR42718">
    <property type="entry name" value="MAJOR FACILITATOR SUPERFAMILY MULTIDRUG TRANSPORTER MFSC"/>
    <property type="match status" value="1"/>
</dbReference>